<keyword evidence="6" id="KW-0560">Oxidoreductase</keyword>
<evidence type="ECO:0000256" key="6">
    <source>
        <dbReference type="ARBA" id="ARBA00023002"/>
    </source>
</evidence>
<dbReference type="PANTHER" id="PTHR43098:SF3">
    <property type="entry name" value="L-ORNITHINE N(5)-MONOOXYGENASE-RELATED"/>
    <property type="match status" value="1"/>
</dbReference>
<evidence type="ECO:0000256" key="5">
    <source>
        <dbReference type="ARBA" id="ARBA00022857"/>
    </source>
</evidence>
<dbReference type="Gene3D" id="3.50.50.60">
    <property type="entry name" value="FAD/NAD(P)-binding domain"/>
    <property type="match status" value="2"/>
</dbReference>
<dbReference type="SUPFAM" id="SSF51905">
    <property type="entry name" value="FAD/NAD(P)-binding domain"/>
    <property type="match status" value="2"/>
</dbReference>
<evidence type="ECO:0000256" key="3">
    <source>
        <dbReference type="ARBA" id="ARBA00022630"/>
    </source>
</evidence>
<dbReference type="PRINTS" id="PR00411">
    <property type="entry name" value="PNDRDTASEI"/>
</dbReference>
<evidence type="ECO:0000256" key="4">
    <source>
        <dbReference type="ARBA" id="ARBA00022827"/>
    </source>
</evidence>
<protein>
    <submittedName>
        <fullName evidence="8">Flavin-containing monooxygenase FMO</fullName>
    </submittedName>
</protein>
<evidence type="ECO:0000313" key="8">
    <source>
        <dbReference type="EMBL" id="ABD25998.1"/>
    </source>
</evidence>
<dbReference type="Proteomes" id="UP000009134">
    <property type="component" value="Chromosome"/>
</dbReference>
<keyword evidence="3" id="KW-0285">Flavoprotein</keyword>
<dbReference type="HOGENOM" id="CLU_006937_8_1_5"/>
<reference evidence="9" key="1">
    <citation type="submission" date="2006-01" db="EMBL/GenBank/DDBJ databases">
        <title>Complete sequence of Novosphingobium aromaticivorans DSM 12444.</title>
        <authorList>
            <consortium name="US DOE Joint Genome Institute"/>
            <person name="Copeland A."/>
            <person name="Lucas S."/>
            <person name="Lapidus A."/>
            <person name="Barry K."/>
            <person name="Detter J.C."/>
            <person name="Glavina T."/>
            <person name="Hammon N."/>
            <person name="Israni S."/>
            <person name="Pitluck S."/>
            <person name="Chain P."/>
            <person name="Malfatti S."/>
            <person name="Shin M."/>
            <person name="Vergez L."/>
            <person name="Schmutz J."/>
            <person name="Larimer F."/>
            <person name="Land M."/>
            <person name="Kyrpides N."/>
            <person name="Ivanova N."/>
            <person name="Fredrickson J."/>
            <person name="Balkwill D."/>
            <person name="Romine M.F."/>
            <person name="Richardson P."/>
        </authorList>
    </citation>
    <scope>NUCLEOTIDE SEQUENCE [LARGE SCALE GENOMIC DNA]</scope>
    <source>
        <strain evidence="9">ATCC 700278 / DSM 12444 / CCUG 56034 / CIP 105152 / NBRC 16084 / F199</strain>
    </source>
</reference>
<keyword evidence="9" id="KW-1185">Reference proteome</keyword>
<dbReference type="AlphaFoldDB" id="Q2G825"/>
<name>Q2G825_NOVAD</name>
<dbReference type="eggNOG" id="COG2072">
    <property type="taxonomic scope" value="Bacteria"/>
</dbReference>
<dbReference type="KEGG" id="nar:Saro_1558"/>
<evidence type="ECO:0000313" key="9">
    <source>
        <dbReference type="Proteomes" id="UP000009134"/>
    </source>
</evidence>
<evidence type="ECO:0000256" key="7">
    <source>
        <dbReference type="ARBA" id="ARBA00023033"/>
    </source>
</evidence>
<dbReference type="GO" id="GO:0004499">
    <property type="term" value="F:N,N-dimethylaniline monooxygenase activity"/>
    <property type="evidence" value="ECO:0007669"/>
    <property type="project" value="InterPro"/>
</dbReference>
<comment type="similarity">
    <text evidence="2">Belongs to the FAD-binding monooxygenase family.</text>
</comment>
<dbReference type="Pfam" id="PF00743">
    <property type="entry name" value="FMO-like"/>
    <property type="match status" value="1"/>
</dbReference>
<dbReference type="PANTHER" id="PTHR43098">
    <property type="entry name" value="L-ORNITHINE N(5)-MONOOXYGENASE-RELATED"/>
    <property type="match status" value="1"/>
</dbReference>
<accession>Q2G825</accession>
<proteinExistence type="inferred from homology"/>
<keyword evidence="5" id="KW-0521">NADP</keyword>
<evidence type="ECO:0000256" key="1">
    <source>
        <dbReference type="ARBA" id="ARBA00001974"/>
    </source>
</evidence>
<evidence type="ECO:0000256" key="2">
    <source>
        <dbReference type="ARBA" id="ARBA00010139"/>
    </source>
</evidence>
<dbReference type="InterPro" id="IPR050775">
    <property type="entry name" value="FAD-binding_Monooxygenases"/>
</dbReference>
<dbReference type="InterPro" id="IPR020946">
    <property type="entry name" value="Flavin_mOase-like"/>
</dbReference>
<dbReference type="STRING" id="279238.Saro_1558"/>
<organism evidence="8 9">
    <name type="scientific">Novosphingobium aromaticivorans (strain ATCC 700278 / DSM 12444 / CCUG 56034 / CIP 105152 / NBRC 16084 / F199)</name>
    <dbReference type="NCBI Taxonomy" id="279238"/>
    <lineage>
        <taxon>Bacteria</taxon>
        <taxon>Pseudomonadati</taxon>
        <taxon>Pseudomonadota</taxon>
        <taxon>Alphaproteobacteria</taxon>
        <taxon>Sphingomonadales</taxon>
        <taxon>Sphingomonadaceae</taxon>
        <taxon>Novosphingobium</taxon>
    </lineage>
</organism>
<dbReference type="InterPro" id="IPR036188">
    <property type="entry name" value="FAD/NAD-bd_sf"/>
</dbReference>
<gene>
    <name evidence="8" type="ordered locus">Saro_1558</name>
</gene>
<keyword evidence="7 8" id="KW-0503">Monooxygenase</keyword>
<dbReference type="GO" id="GO:0050661">
    <property type="term" value="F:NADP binding"/>
    <property type="evidence" value="ECO:0007669"/>
    <property type="project" value="InterPro"/>
</dbReference>
<keyword evidence="4" id="KW-0274">FAD</keyword>
<dbReference type="EMBL" id="CP000248">
    <property type="protein sequence ID" value="ABD25998.1"/>
    <property type="molecule type" value="Genomic_DNA"/>
</dbReference>
<dbReference type="GO" id="GO:0050660">
    <property type="term" value="F:flavin adenine dinucleotide binding"/>
    <property type="evidence" value="ECO:0007669"/>
    <property type="project" value="InterPro"/>
</dbReference>
<sequence length="567" mass="63016">MAPRHLPRYNQTPGKLTTMTAIEDRPSPADQTMIVDALVVGAGFGGMYAIHRLRGMGLSIIGVEAGGDVGGVWYWNRYPGARCDLMCVDYSYGFSDEIQQEWTWSEQFAAQPEILAYANFVADKLDLRKHFHFDTRVDSATWDEAAGRWIATTDRGHRIEATYCVMATGPLSIPKDPEFPGLADFKGELLRAAKWPHEPVSFKGKRVGLVGTGSTGIQIVPVVADEAAELHVFQRTPSFTMPMRNSRLEPDYVAELKRNYQAIRAVARASHLGGVRPVTSRPFFSITPSQRQRVMEDAWSRSGLDFLGMFSDLLTNPEANEQVAEFVRRKIGETVNDPITAEKLKPRGYPIFARRPCLDTNYYETFNLPHVHLQDCLEHPIERVTEKGILTTAGEVELDTLILATGYDGLSGALMAFEVKGRDGHNVREKWAGGARSYLGLMMHGFPNLFMVCGPNGPAALANIVTLDEQNVNWICDLIDHMREHGIGTVEPTLEAEDAWMEQVFALAELTLVSKANTWYTGTNVDGKPRGLIMYTGGFFRYNETCTAVAQSGYSTLTFGRELASAR</sequence>
<comment type="cofactor">
    <cofactor evidence="1">
        <name>FAD</name>
        <dbReference type="ChEBI" id="CHEBI:57692"/>
    </cofactor>
</comment>